<organism evidence="2 3">
    <name type="scientific">Coffea arabica</name>
    <name type="common">Arabian coffee</name>
    <dbReference type="NCBI Taxonomy" id="13443"/>
    <lineage>
        <taxon>Eukaryota</taxon>
        <taxon>Viridiplantae</taxon>
        <taxon>Streptophyta</taxon>
        <taxon>Embryophyta</taxon>
        <taxon>Tracheophyta</taxon>
        <taxon>Spermatophyta</taxon>
        <taxon>Magnoliopsida</taxon>
        <taxon>eudicotyledons</taxon>
        <taxon>Gunneridae</taxon>
        <taxon>Pentapetalae</taxon>
        <taxon>asterids</taxon>
        <taxon>lamiids</taxon>
        <taxon>Gentianales</taxon>
        <taxon>Rubiaceae</taxon>
        <taxon>Ixoroideae</taxon>
        <taxon>Gardenieae complex</taxon>
        <taxon>Bertiereae - Coffeeae clade</taxon>
        <taxon>Coffeeae</taxon>
        <taxon>Coffea</taxon>
    </lineage>
</organism>
<gene>
    <name evidence="3" type="primary">LOC140015779</name>
</gene>
<evidence type="ECO:0000259" key="1">
    <source>
        <dbReference type="Pfam" id="PF17919"/>
    </source>
</evidence>
<dbReference type="InterPro" id="IPR041577">
    <property type="entry name" value="RT_RNaseH_2"/>
</dbReference>
<dbReference type="Proteomes" id="UP001652660">
    <property type="component" value="Chromosome 10c"/>
</dbReference>
<protein>
    <recommendedName>
        <fullName evidence="1">Reverse transcriptase/retrotransposon-derived protein RNase H-like domain-containing protein</fullName>
    </recommendedName>
</protein>
<dbReference type="Pfam" id="PF17919">
    <property type="entry name" value="RT_RNaseH_2"/>
    <property type="match status" value="1"/>
</dbReference>
<sequence>MHVDATAGGALMGKSAEKTQQLIEEMTANNYQWTNEGGNTRRVPGMLEIDTLNMLSAKMDNVVKMLNRQIPSYAKFLKEIITKKRKLEDIETIALTEEYMKEDVNVPIILGRPFLATAGTIIDVKHGLQEEKVEEMTKYLQTQVSYKRSNAYEELGLSKGLPPPSCEQVPWLELKQLPKHFKYAFLREKETLPVIVNAAFDEEQFGKFLRVLRKHLNAIGWTILISKESVQLFRCEDTNLVFNWKKCHLMVCKDIVLDHKISSKSIEIDQGKLEVIKRMPPPTNVKGIRNFHGHVGFYWRFIKDFSKIAKPLYELLAKDVPFHFNDDCLLAFNRLKMELVSAPIITSPDWNLPFELMCDASDFALGTVLGQKHDKQLHVIYYASKMLNETQINYATTEELLAESDLEIKDKKGFENLVADHLFKLENMPQEDHIPIKEEFLDEFLLAIQKSPWFEVSKAIISDEGGYQSLNVYLGGALGER</sequence>
<dbReference type="InterPro" id="IPR043128">
    <property type="entry name" value="Rev_trsase/Diguanyl_cyclase"/>
</dbReference>
<evidence type="ECO:0000313" key="2">
    <source>
        <dbReference type="Proteomes" id="UP001652660"/>
    </source>
</evidence>
<dbReference type="PANTHER" id="PTHR34072">
    <property type="entry name" value="ENZYMATIC POLYPROTEIN-RELATED"/>
    <property type="match status" value="1"/>
</dbReference>
<dbReference type="RefSeq" id="XP_071924695.1">
    <property type="nucleotide sequence ID" value="XM_072068594.1"/>
</dbReference>
<evidence type="ECO:0000313" key="3">
    <source>
        <dbReference type="RefSeq" id="XP_071924695.1"/>
    </source>
</evidence>
<proteinExistence type="predicted"/>
<dbReference type="GeneID" id="140015779"/>
<keyword evidence="2" id="KW-1185">Reference proteome</keyword>
<reference evidence="3" key="1">
    <citation type="submission" date="2025-08" db="UniProtKB">
        <authorList>
            <consortium name="RefSeq"/>
        </authorList>
    </citation>
    <scope>IDENTIFICATION</scope>
    <source>
        <tissue evidence="3">Leaves</tissue>
    </source>
</reference>
<dbReference type="Gene3D" id="3.30.70.270">
    <property type="match status" value="1"/>
</dbReference>
<dbReference type="InterPro" id="IPR043502">
    <property type="entry name" value="DNA/RNA_pol_sf"/>
</dbReference>
<accession>A0ABM4VYT4</accession>
<feature type="domain" description="Reverse transcriptase/retrotransposon-derived protein RNase H-like" evidence="1">
    <location>
        <begin position="324"/>
        <end position="400"/>
    </location>
</feature>
<dbReference type="SUPFAM" id="SSF56672">
    <property type="entry name" value="DNA/RNA polymerases"/>
    <property type="match status" value="1"/>
</dbReference>
<name>A0ABM4VYT4_COFAR</name>
<dbReference type="PANTHER" id="PTHR34072:SF57">
    <property type="entry name" value="RNA-DIRECTED DNA POLYMERASE"/>
    <property type="match status" value="1"/>
</dbReference>